<feature type="compositionally biased region" description="Basic and acidic residues" evidence="1">
    <location>
        <begin position="841"/>
        <end position="858"/>
    </location>
</feature>
<sequence>MRFDGEDAEQIGERHGEIGAVAGLAALWNDPQAAQAEGVVDADAARVRQACADGADESVEAGAAQRERAERGDAPILPLRPERIGRRADRQAGQQVAAAAPRMAAARIHADGEIGDQADAHPGVARGGVRVGKAGVGAPLQEAIETDGVGMLPREGLDSRGGGIMIGGGPVLPSVRAALREEMGVQRVVKGVLLPVGAAGGGGVEAGDLVRRCAVEGVAQRGEAAGEDGLPVDQCARVRVIVGGAGEQGVVDQPARRSIGAEARRVGGEERMRRADRQRVGSGTGKGTGGLGKTAEVAIRGRARSAQRRDLDGRTPAVAGRRGNAATRRDGEGDGAARGVEPVIAGFAYRWDGAVGRDLHDPLGAMLQRQRRGAGCGGGDDRHADIGGDEGRLAVGRAVEPVENGGERIVGDGALAAGRIFPVHGDAGGLGAGGEVAHRAIQAANRSPSACSRSPSPAASGAGVSARSSAMVSMLPSARRQRAVTAASPVASAPIAIAPARWGTIWVMRSVIRSRYSARHVAASGPGSGRDASKVLRALGSGMRARACGSAKASNLANSLRRPSRTASARSSWKSVKNRKGVSLPSVSPMNSKGICGASSSKAVAARSLAGSVSTERHEAGRRQMRAGRAARRAVMVRRSFALINEAFREAAGEALGRAIGEVGVIGAGFAGQQDVQDVVEIVVPLRIIAAIAQPCGIVAFVFEHEVDVAIGQRLADFRGHGVEKGVVRDGVDCVEAQAVDAIVAQPHQRVVDEEAMHGLFVHRDCAAPGRLDLGIEEARGILADVIPVGTEVIVNDVEEDGEAEAVRGVDQRMQIGGGAVAFVRRIGQHAVIAPTARTAEGTHGHELDGGDAGRGDGGELIDDAAETAEQAGMQLDEHRLFPWPPAPVGDGPGIGRVDDQAPAMNAARLRAGRRIGDDRVADAEAIARSGRGLRRRDEPAVVARHHIGRRGAVDLQLDASSVRRPEREAGEEDRALRRNLIGVLDLHLALIGLGAVDQDDARRVRRGKVEGDGIGRTVEQQRHDVQLAGRIAAGTAHHQRAAFGVLPILRAELLPALVPPFDVVDALSGRILPVEEGRRAQHGVAAAQVGQAGDEIDLRLAFGRRRGVPIEPADRIVLAIGVVVALLRATEFVARDQHRRAERGEQRRQHRPLHASARIVDRGIVGRPFVAPVARMVVVVAVAIVLAVRFVVALFVHHRVGEGEAVARGEIGALAGIAAPELADGVAIFVVPLRKAGREVAELIAAGADVPRLRHQLQAAEYRVLPDDIEEGGTGIEAMLFTPQRQAEVEAEAVDAEAGRPVAQAVGHHLDDARLAEVQRVASAGVVDAVARLVLDQAVVAGVVEPAPRQGGALFTAFAGVVVDDVEDHLDPCLVQAMDGATQLVLAVRRHIRLFRGEEAERVIAPIVLQALLLEEAVLREAVDGQQFERGDADALEVRDDRGVAEAGIGAALVRRNQLHQLGQTLHMRFVDDGVGPGGVGLGIARPVPMIVDDDRLGHRGRAVALVEGQVLLRMADLVAVQRVGPFDLAVQLAGIGIEQQLVRIEAVAVLGLVAAMRAIAVKQARAGVGQIAVPHLVGAFGQGDALQLALAGGVEQAQLDRIGIGGIDREIDTEAVERRAERIGRAGVEPVGQAVQDEDPHDVCVRERRRSMEGPRRSQPDRTSRHEAGVRSLQVLVGMRVPVG</sequence>
<keyword evidence="2" id="KW-0472">Membrane</keyword>
<keyword evidence="4" id="KW-1185">Reference proteome</keyword>
<accession>A0A2A2JWC3</accession>
<feature type="compositionally biased region" description="Low complexity" evidence="1">
    <location>
        <begin position="559"/>
        <end position="572"/>
    </location>
</feature>
<protein>
    <submittedName>
        <fullName evidence="3">Uncharacterized protein</fullName>
    </submittedName>
</protein>
<feature type="compositionally biased region" description="Gly residues" evidence="1">
    <location>
        <begin position="282"/>
        <end position="292"/>
    </location>
</feature>
<feature type="transmembrane region" description="Helical" evidence="2">
    <location>
        <begin position="1177"/>
        <end position="1197"/>
    </location>
</feature>
<feature type="region of interest" description="Disordered" evidence="1">
    <location>
        <begin position="264"/>
        <end position="337"/>
    </location>
</feature>
<proteinExistence type="predicted"/>
<dbReference type="EMBL" id="LIAE01010176">
    <property type="protein sequence ID" value="PAV65984.1"/>
    <property type="molecule type" value="Genomic_DNA"/>
</dbReference>
<feature type="region of interest" description="Disordered" evidence="1">
    <location>
        <begin position="1649"/>
        <end position="1672"/>
    </location>
</feature>
<evidence type="ECO:0000256" key="2">
    <source>
        <dbReference type="SAM" id="Phobius"/>
    </source>
</evidence>
<gene>
    <name evidence="3" type="ORF">WR25_27210</name>
</gene>
<feature type="region of interest" description="Disordered" evidence="1">
    <location>
        <begin position="840"/>
        <end position="861"/>
    </location>
</feature>
<comment type="caution">
    <text evidence="3">The sequence shown here is derived from an EMBL/GenBank/DDBJ whole genome shotgun (WGS) entry which is preliminary data.</text>
</comment>
<evidence type="ECO:0000313" key="4">
    <source>
        <dbReference type="Proteomes" id="UP000218231"/>
    </source>
</evidence>
<feature type="region of interest" description="Disordered" evidence="1">
    <location>
        <begin position="554"/>
        <end position="587"/>
    </location>
</feature>
<dbReference type="AntiFam" id="ANF00082">
    <property type="entry name" value="Shadow ORF (opposite glgX)"/>
</dbReference>
<name>A0A2A2JWC3_9BILA</name>
<feature type="compositionally biased region" description="Basic and acidic residues" evidence="1">
    <location>
        <begin position="1649"/>
        <end position="1671"/>
    </location>
</feature>
<keyword evidence="2" id="KW-1133">Transmembrane helix</keyword>
<organism evidence="3 4">
    <name type="scientific">Diploscapter pachys</name>
    <dbReference type="NCBI Taxonomy" id="2018661"/>
    <lineage>
        <taxon>Eukaryota</taxon>
        <taxon>Metazoa</taxon>
        <taxon>Ecdysozoa</taxon>
        <taxon>Nematoda</taxon>
        <taxon>Chromadorea</taxon>
        <taxon>Rhabditida</taxon>
        <taxon>Rhabditina</taxon>
        <taxon>Rhabditomorpha</taxon>
        <taxon>Rhabditoidea</taxon>
        <taxon>Rhabditidae</taxon>
        <taxon>Diploscapter</taxon>
    </lineage>
</organism>
<reference evidence="3 4" key="1">
    <citation type="journal article" date="2017" name="Curr. Biol.">
        <title>Genome architecture and evolution of a unichromosomal asexual nematode.</title>
        <authorList>
            <person name="Fradin H."/>
            <person name="Zegar C."/>
            <person name="Gutwein M."/>
            <person name="Lucas J."/>
            <person name="Kovtun M."/>
            <person name="Corcoran D."/>
            <person name="Baugh L.R."/>
            <person name="Kiontke K."/>
            <person name="Gunsalus K."/>
            <person name="Fitch D.H."/>
            <person name="Piano F."/>
        </authorList>
    </citation>
    <scope>NUCLEOTIDE SEQUENCE [LARGE SCALE GENOMIC DNA]</scope>
    <source>
        <strain evidence="3">PF1309</strain>
    </source>
</reference>
<keyword evidence="2" id="KW-0812">Transmembrane</keyword>
<evidence type="ECO:0000313" key="3">
    <source>
        <dbReference type="EMBL" id="PAV65984.1"/>
    </source>
</evidence>
<evidence type="ECO:0000256" key="1">
    <source>
        <dbReference type="SAM" id="MobiDB-lite"/>
    </source>
</evidence>
<dbReference type="Proteomes" id="UP000218231">
    <property type="component" value="Unassembled WGS sequence"/>
</dbReference>
<feature type="compositionally biased region" description="Basic and acidic residues" evidence="1">
    <location>
        <begin position="264"/>
        <end position="279"/>
    </location>
</feature>